<protein>
    <submittedName>
        <fullName evidence="2">Uncharacterized protein</fullName>
    </submittedName>
</protein>
<evidence type="ECO:0000313" key="3">
    <source>
        <dbReference type="Proteomes" id="UP000254765"/>
    </source>
</evidence>
<evidence type="ECO:0000256" key="1">
    <source>
        <dbReference type="SAM" id="MobiDB-lite"/>
    </source>
</evidence>
<gene>
    <name evidence="2" type="ORF">NCTC10211_02744</name>
</gene>
<proteinExistence type="predicted"/>
<dbReference type="AlphaFoldDB" id="A0A379Z0N0"/>
<dbReference type="EMBL" id="UGYK01000002">
    <property type="protein sequence ID" value="SUI52382.1"/>
    <property type="molecule type" value="Genomic_DNA"/>
</dbReference>
<accession>A0A379Z0N0</accession>
<name>A0A379Z0N0_SERMA</name>
<evidence type="ECO:0000313" key="2">
    <source>
        <dbReference type="EMBL" id="SUI52382.1"/>
    </source>
</evidence>
<feature type="region of interest" description="Disordered" evidence="1">
    <location>
        <begin position="1"/>
        <end position="46"/>
    </location>
</feature>
<dbReference type="Proteomes" id="UP000254765">
    <property type="component" value="Unassembled WGS sequence"/>
</dbReference>
<feature type="compositionally biased region" description="Low complexity" evidence="1">
    <location>
        <begin position="36"/>
        <end position="46"/>
    </location>
</feature>
<sequence>MPDRSAVTAAARVCPASRSADAVRTSSPVRRRSRRPAAAYPAPGTPGCRPDNADARACAHGGRTTAAPCATRPDRRRHPGTGGCLIAGLTKMRVTSASCAASLISDSICGCHWRATTCLPSPDTRSIGCGFSNCCALQRWRGNCSQMSTSSPDWWLAWPLLKRPPAGIAMSPISTVPSAF</sequence>
<reference evidence="2 3" key="1">
    <citation type="submission" date="2018-06" db="EMBL/GenBank/DDBJ databases">
        <authorList>
            <consortium name="Pathogen Informatics"/>
            <person name="Doyle S."/>
        </authorList>
    </citation>
    <scope>NUCLEOTIDE SEQUENCE [LARGE SCALE GENOMIC DNA]</scope>
    <source>
        <strain evidence="2 3">NCTC10211</strain>
    </source>
</reference>
<organism evidence="2 3">
    <name type="scientific">Serratia marcescens</name>
    <dbReference type="NCBI Taxonomy" id="615"/>
    <lineage>
        <taxon>Bacteria</taxon>
        <taxon>Pseudomonadati</taxon>
        <taxon>Pseudomonadota</taxon>
        <taxon>Gammaproteobacteria</taxon>
        <taxon>Enterobacterales</taxon>
        <taxon>Yersiniaceae</taxon>
        <taxon>Serratia</taxon>
    </lineage>
</organism>